<reference evidence="3" key="1">
    <citation type="journal article" date="2019" name="bioRxiv">
        <title>The Genome of the Zebra Mussel, Dreissena polymorpha: A Resource for Invasive Species Research.</title>
        <authorList>
            <person name="McCartney M.A."/>
            <person name="Auch B."/>
            <person name="Kono T."/>
            <person name="Mallez S."/>
            <person name="Zhang Y."/>
            <person name="Obille A."/>
            <person name="Becker A."/>
            <person name="Abrahante J.E."/>
            <person name="Garbe J."/>
            <person name="Badalamenti J.P."/>
            <person name="Herman A."/>
            <person name="Mangelson H."/>
            <person name="Liachko I."/>
            <person name="Sullivan S."/>
            <person name="Sone E.D."/>
            <person name="Koren S."/>
            <person name="Silverstein K.A.T."/>
            <person name="Beckman K.B."/>
            <person name="Gohl D.M."/>
        </authorList>
    </citation>
    <scope>NUCLEOTIDE SEQUENCE</scope>
    <source>
        <strain evidence="3">Duluth1</strain>
        <tissue evidence="3">Whole animal</tissue>
    </source>
</reference>
<feature type="region of interest" description="Disordered" evidence="1">
    <location>
        <begin position="176"/>
        <end position="215"/>
    </location>
</feature>
<comment type="caution">
    <text evidence="3">The sequence shown here is derived from an EMBL/GenBank/DDBJ whole genome shotgun (WGS) entry which is preliminary data.</text>
</comment>
<keyword evidence="4" id="KW-1185">Reference proteome</keyword>
<dbReference type="AlphaFoldDB" id="A0A9D4QJB1"/>
<feature type="domain" description="Mitochondria-eating protein C-terminal" evidence="2">
    <location>
        <begin position="241"/>
        <end position="439"/>
    </location>
</feature>
<dbReference type="Pfam" id="PF16026">
    <property type="entry name" value="MIEAP"/>
    <property type="match status" value="1"/>
</dbReference>
<dbReference type="OrthoDB" id="6076430at2759"/>
<sequence length="449" mass="51470">MADPASGKLELLFAHLSINNVQNVPSLLIDAIDEFQNIRSSLSYEDKKTVNFIKTLLQHVERQEWTMARENLEGAQKAYQDYIEKQQKLNIPSANSYTAIHGKNKSQGQKALPAPDRPTSALDRSKYLFKEGVTSIPNDLEQDSYLLHSHQTSNAYRRINLWSANHRARTQMEKNSAVLNYDEQGPNARPVTSSKQMERTSINDYPGKYASEREKPKDALTLALPDSTHQSGEESDSDLNRPSKIAESYTRLYEEEWHHAMTSLKRQAIIEETAIECLLYILMEAYRQCLDEARLQVIEFENAVLNIVTSGKYTFNDKEKLGKTGNAKHMVRYRREVSDLAVKRLQDLFLMKTLPVIHRRYGIKADNPMDTYARQCIAVTWRMAVQDPVLYISSHVDQNTQLHPNYFKSYKTTGSTIRYLVWPTLYLYTDGIVLSRGVAQGNGHLQITD</sequence>
<evidence type="ECO:0000313" key="3">
    <source>
        <dbReference type="EMBL" id="KAH3833551.1"/>
    </source>
</evidence>
<accession>A0A9D4QJB1</accession>
<name>A0A9D4QJB1_DREPO</name>
<proteinExistence type="predicted"/>
<protein>
    <recommendedName>
        <fullName evidence="2">Mitochondria-eating protein C-terminal domain-containing protein</fullName>
    </recommendedName>
</protein>
<evidence type="ECO:0000313" key="4">
    <source>
        <dbReference type="Proteomes" id="UP000828390"/>
    </source>
</evidence>
<dbReference type="InterPro" id="IPR031981">
    <property type="entry name" value="MIEAP_C"/>
</dbReference>
<reference evidence="3" key="2">
    <citation type="submission" date="2020-11" db="EMBL/GenBank/DDBJ databases">
        <authorList>
            <person name="McCartney M.A."/>
            <person name="Auch B."/>
            <person name="Kono T."/>
            <person name="Mallez S."/>
            <person name="Becker A."/>
            <person name="Gohl D.M."/>
            <person name="Silverstein K.A.T."/>
            <person name="Koren S."/>
            <person name="Bechman K.B."/>
            <person name="Herman A."/>
            <person name="Abrahante J.E."/>
            <person name="Garbe J."/>
        </authorList>
    </citation>
    <scope>NUCLEOTIDE SEQUENCE</scope>
    <source>
        <strain evidence="3">Duluth1</strain>
        <tissue evidence="3">Whole animal</tissue>
    </source>
</reference>
<dbReference type="EMBL" id="JAIWYP010000004">
    <property type="protein sequence ID" value="KAH3833551.1"/>
    <property type="molecule type" value="Genomic_DNA"/>
</dbReference>
<evidence type="ECO:0000259" key="2">
    <source>
        <dbReference type="Pfam" id="PF16026"/>
    </source>
</evidence>
<gene>
    <name evidence="3" type="ORF">DPMN_106864</name>
</gene>
<organism evidence="3 4">
    <name type="scientific">Dreissena polymorpha</name>
    <name type="common">Zebra mussel</name>
    <name type="synonym">Mytilus polymorpha</name>
    <dbReference type="NCBI Taxonomy" id="45954"/>
    <lineage>
        <taxon>Eukaryota</taxon>
        <taxon>Metazoa</taxon>
        <taxon>Spiralia</taxon>
        <taxon>Lophotrochozoa</taxon>
        <taxon>Mollusca</taxon>
        <taxon>Bivalvia</taxon>
        <taxon>Autobranchia</taxon>
        <taxon>Heteroconchia</taxon>
        <taxon>Euheterodonta</taxon>
        <taxon>Imparidentia</taxon>
        <taxon>Neoheterodontei</taxon>
        <taxon>Myida</taxon>
        <taxon>Dreissenoidea</taxon>
        <taxon>Dreissenidae</taxon>
        <taxon>Dreissena</taxon>
    </lineage>
</organism>
<feature type="compositionally biased region" description="Polar residues" evidence="1">
    <location>
        <begin position="190"/>
        <end position="203"/>
    </location>
</feature>
<evidence type="ECO:0000256" key="1">
    <source>
        <dbReference type="SAM" id="MobiDB-lite"/>
    </source>
</evidence>
<dbReference type="Proteomes" id="UP000828390">
    <property type="component" value="Unassembled WGS sequence"/>
</dbReference>